<organism evidence="3 4">
    <name type="scientific">Parathalassolituus penaei</name>
    <dbReference type="NCBI Taxonomy" id="2997323"/>
    <lineage>
        <taxon>Bacteria</taxon>
        <taxon>Pseudomonadati</taxon>
        <taxon>Pseudomonadota</taxon>
        <taxon>Gammaproteobacteria</taxon>
        <taxon>Oceanospirillales</taxon>
        <taxon>Oceanospirillaceae</taxon>
        <taxon>Parathalassolituus</taxon>
    </lineage>
</organism>
<dbReference type="GO" id="GO:0003677">
    <property type="term" value="F:DNA binding"/>
    <property type="evidence" value="ECO:0007669"/>
    <property type="project" value="UniProtKB-KW"/>
</dbReference>
<proteinExistence type="predicted"/>
<evidence type="ECO:0000256" key="1">
    <source>
        <dbReference type="SAM" id="Coils"/>
    </source>
</evidence>
<keyword evidence="1" id="KW-0175">Coiled coil</keyword>
<name>A0A9X3EE16_9GAMM</name>
<dbReference type="Pfam" id="PF11740">
    <property type="entry name" value="KfrA_N"/>
    <property type="match status" value="1"/>
</dbReference>
<feature type="domain" description="KfrA N-terminal DNA-binding" evidence="2">
    <location>
        <begin position="10"/>
        <end position="120"/>
    </location>
</feature>
<dbReference type="InterPro" id="IPR021104">
    <property type="entry name" value="KfrA_DNA-bd_N"/>
</dbReference>
<evidence type="ECO:0000313" key="3">
    <source>
        <dbReference type="EMBL" id="MCY0965486.1"/>
    </source>
</evidence>
<comment type="caution">
    <text evidence="3">The sequence shown here is derived from an EMBL/GenBank/DDBJ whole genome shotgun (WGS) entry which is preliminary data.</text>
</comment>
<dbReference type="AlphaFoldDB" id="A0A9X3EE16"/>
<dbReference type="Proteomes" id="UP001150830">
    <property type="component" value="Unassembled WGS sequence"/>
</dbReference>
<sequence>MARIGIGWQEVSAAADELRSEGLEPTVDRVRERLGTGSKSTIAPLLKRWRQEQGSADTSLPDELLQAVSSIHQRLQVLADQKVIAAEQEFEQQRQQWQQSIDQMQHELRQLGEQKETLENRIRTDEYEKIALRQALEESRLQAGQLEVRLQEAQRRQDEQGATIVELRQENRNVREHFEFYQTRSAEERQRERADHQQQRLVLQGQIDQQQAALQQANQDRSELMGRIHDLDQQRQHWQQQSEQQQLAKARIEEQLAANLLEIGSLRAEVDSLRKRADATEQEQREQGIRQQLEQQQWHLQQQAEEQQRSLQEQLLTQLRDENQLLRQLASRGEQGR</sequence>
<keyword evidence="3" id="KW-0238">DNA-binding</keyword>
<reference evidence="3" key="1">
    <citation type="submission" date="2022-11" db="EMBL/GenBank/DDBJ databases">
        <title>Parathalassolutuus dongxingensis gen. nov., sp. nov., a novel member of family Oceanospirillaceae isolated from a coastal shrimp pond in Guangxi, China.</title>
        <authorList>
            <person name="Chen H."/>
        </authorList>
    </citation>
    <scope>NUCLEOTIDE SEQUENCE</scope>
    <source>
        <strain evidence="3">G-43</strain>
    </source>
</reference>
<protein>
    <submittedName>
        <fullName evidence="3">DNA-binding protein</fullName>
    </submittedName>
</protein>
<evidence type="ECO:0000313" key="4">
    <source>
        <dbReference type="Proteomes" id="UP001150830"/>
    </source>
</evidence>
<dbReference type="EMBL" id="JAPNOA010000026">
    <property type="protein sequence ID" value="MCY0965486.1"/>
    <property type="molecule type" value="Genomic_DNA"/>
</dbReference>
<feature type="coiled-coil region" evidence="1">
    <location>
        <begin position="87"/>
        <end position="322"/>
    </location>
</feature>
<dbReference type="RefSeq" id="WP_283173697.1">
    <property type="nucleotide sequence ID" value="NZ_JAPNOA010000026.1"/>
</dbReference>
<keyword evidence="4" id="KW-1185">Reference proteome</keyword>
<gene>
    <name evidence="3" type="ORF">OUO13_09825</name>
</gene>
<accession>A0A9X3EE16</accession>
<evidence type="ECO:0000259" key="2">
    <source>
        <dbReference type="Pfam" id="PF11740"/>
    </source>
</evidence>